<dbReference type="PROSITE" id="PS51257">
    <property type="entry name" value="PROKAR_LIPOPROTEIN"/>
    <property type="match status" value="1"/>
</dbReference>
<dbReference type="AlphaFoldDB" id="A0A2T1KJ44"/>
<reference evidence="1 2" key="1">
    <citation type="submission" date="2018-03" db="EMBL/GenBank/DDBJ databases">
        <title>Marinobacter brunus sp. nov., a marine bacterium of Gamma-proteobacteria isolated from the surface seawater of the South China Sea.</title>
        <authorList>
            <person name="Cheng H."/>
            <person name="Wu Y.-H."/>
            <person name="Xamxidin M."/>
            <person name="Xu X.-W."/>
        </authorList>
    </citation>
    <scope>NUCLEOTIDE SEQUENCE [LARGE SCALE GENOMIC DNA]</scope>
    <source>
        <strain evidence="1 2">JCM 30472</strain>
    </source>
</reference>
<evidence type="ECO:0000313" key="1">
    <source>
        <dbReference type="EMBL" id="PSF10161.1"/>
    </source>
</evidence>
<proteinExistence type="predicted"/>
<dbReference type="RefSeq" id="WP_106669948.1">
    <property type="nucleotide sequence ID" value="NZ_BMFE01000001.1"/>
</dbReference>
<dbReference type="OrthoDB" id="6365487at2"/>
<keyword evidence="2" id="KW-1185">Reference proteome</keyword>
<dbReference type="Proteomes" id="UP000238385">
    <property type="component" value="Unassembled WGS sequence"/>
</dbReference>
<dbReference type="EMBL" id="PXNN01000003">
    <property type="protein sequence ID" value="PSF10161.1"/>
    <property type="molecule type" value="Genomic_DNA"/>
</dbReference>
<protein>
    <submittedName>
        <fullName evidence="1">Uncharacterized protein</fullName>
    </submittedName>
</protein>
<accession>A0A2T1KJ44</accession>
<sequence length="199" mass="22246">MITQPIRMLSPVTLLITALMLACVLIAPKAFAQNLTEANVRAFLDSLQAAEPVLREHEDELDEFEDGAETTDLSAIFSSGLEQMKGHAMLKDIEKVTKRHGFSDIEQWAQTGDQVFQAWFALEMEAQGPAAQQEMQRALAEIDNNPHMTEEQKAQMRAMMGTAMNTMNAAKDVPDDAKRAVRPFMDELRAMSEDEDSGW</sequence>
<evidence type="ECO:0000313" key="2">
    <source>
        <dbReference type="Proteomes" id="UP000238385"/>
    </source>
</evidence>
<gene>
    <name evidence="1" type="ORF">C7H08_01260</name>
</gene>
<organism evidence="1 2">
    <name type="scientific">Marinobacter halophilus</name>
    <dbReference type="NCBI Taxonomy" id="1323740"/>
    <lineage>
        <taxon>Bacteria</taxon>
        <taxon>Pseudomonadati</taxon>
        <taxon>Pseudomonadota</taxon>
        <taxon>Gammaproteobacteria</taxon>
        <taxon>Pseudomonadales</taxon>
        <taxon>Marinobacteraceae</taxon>
        <taxon>Marinobacter</taxon>
    </lineage>
</organism>
<comment type="caution">
    <text evidence="1">The sequence shown here is derived from an EMBL/GenBank/DDBJ whole genome shotgun (WGS) entry which is preliminary data.</text>
</comment>
<name>A0A2T1KJ44_9GAMM</name>